<name>A0A553ZWX7_9BACI</name>
<dbReference type="InterPro" id="IPR041879">
    <property type="entry name" value="YvgL-like_PBP2"/>
</dbReference>
<accession>A0A553ZWX7</accession>
<dbReference type="GO" id="GO:0030973">
    <property type="term" value="F:molybdate ion binding"/>
    <property type="evidence" value="ECO:0007669"/>
    <property type="project" value="UniProtKB-ARBA"/>
</dbReference>
<gene>
    <name evidence="6" type="primary">modA</name>
    <name evidence="6" type="ORF">FN960_13765</name>
</gene>
<evidence type="ECO:0000313" key="7">
    <source>
        <dbReference type="Proteomes" id="UP000318521"/>
    </source>
</evidence>
<organism evidence="6 7">
    <name type="scientific">Alkalicoccobacillus porphyridii</name>
    <dbReference type="NCBI Taxonomy" id="2597270"/>
    <lineage>
        <taxon>Bacteria</taxon>
        <taxon>Bacillati</taxon>
        <taxon>Bacillota</taxon>
        <taxon>Bacilli</taxon>
        <taxon>Bacillales</taxon>
        <taxon>Bacillaceae</taxon>
        <taxon>Alkalicoccobacillus</taxon>
    </lineage>
</organism>
<comment type="similarity">
    <text evidence="1">Belongs to the bacterial solute-binding protein ModA family.</text>
</comment>
<dbReference type="GO" id="GO:0015689">
    <property type="term" value="P:molybdate ion transport"/>
    <property type="evidence" value="ECO:0007669"/>
    <property type="project" value="InterPro"/>
</dbReference>
<feature type="binding site" evidence="5">
    <location>
        <position position="61"/>
    </location>
    <ligand>
        <name>molybdate</name>
        <dbReference type="ChEBI" id="CHEBI:36264"/>
    </ligand>
</feature>
<dbReference type="PANTHER" id="PTHR30632">
    <property type="entry name" value="MOLYBDATE-BINDING PERIPLASMIC PROTEIN"/>
    <property type="match status" value="1"/>
</dbReference>
<dbReference type="Pfam" id="PF13531">
    <property type="entry name" value="SBP_bac_11"/>
    <property type="match status" value="1"/>
</dbReference>
<sequence>MKKWTGLIGLGFLLAGCGSANEEATDIHIMAAASLTDALGEIKEHYEQEHQVNLVINYGSSGKLREQISQGAPADIFLSASLSDMETLEADGEVSESVHALKNQLVMISTPEAAEGLSEWQDITNDDIQGIAMGQPDSVPAGRYSLEALENQGIWEEIQDRVVYGTDVRQVLTYVETGNTDVGLVYQTDALSSDQIEIIDTAPEQSHEPIIYPIGLLTNAEENESAEAFYQYLQTEDAQTVFEAYGFERGE</sequence>
<dbReference type="PROSITE" id="PS51257">
    <property type="entry name" value="PROKAR_LIPOPROTEIN"/>
    <property type="match status" value="1"/>
</dbReference>
<dbReference type="PIRSF" id="PIRSF004846">
    <property type="entry name" value="ModA"/>
    <property type="match status" value="1"/>
</dbReference>
<dbReference type="NCBIfam" id="TIGR01256">
    <property type="entry name" value="modA"/>
    <property type="match status" value="1"/>
</dbReference>
<feature type="binding site" evidence="5">
    <location>
        <position position="168"/>
    </location>
    <ligand>
        <name>molybdate</name>
        <dbReference type="ChEBI" id="CHEBI:36264"/>
    </ligand>
</feature>
<evidence type="ECO:0000256" key="3">
    <source>
        <dbReference type="ARBA" id="ARBA00022723"/>
    </source>
</evidence>
<feature type="binding site" evidence="5">
    <location>
        <position position="186"/>
    </location>
    <ligand>
        <name>molybdate</name>
        <dbReference type="ChEBI" id="CHEBI:36264"/>
    </ligand>
</feature>
<evidence type="ECO:0000256" key="5">
    <source>
        <dbReference type="PIRSR" id="PIRSR004846-1"/>
    </source>
</evidence>
<dbReference type="InterPro" id="IPR050682">
    <property type="entry name" value="ModA/WtpA"/>
</dbReference>
<evidence type="ECO:0000256" key="4">
    <source>
        <dbReference type="ARBA" id="ARBA00022729"/>
    </source>
</evidence>
<dbReference type="SUPFAM" id="SSF53850">
    <property type="entry name" value="Periplasmic binding protein-like II"/>
    <property type="match status" value="1"/>
</dbReference>
<keyword evidence="4" id="KW-0732">Signal</keyword>
<dbReference type="OrthoDB" id="9785015at2"/>
<feature type="binding site" evidence="5">
    <location>
        <position position="141"/>
    </location>
    <ligand>
        <name>molybdate</name>
        <dbReference type="ChEBI" id="CHEBI:36264"/>
    </ligand>
</feature>
<evidence type="ECO:0000313" key="6">
    <source>
        <dbReference type="EMBL" id="TSB45968.1"/>
    </source>
</evidence>
<keyword evidence="7" id="KW-1185">Reference proteome</keyword>
<dbReference type="GO" id="GO:0046872">
    <property type="term" value="F:metal ion binding"/>
    <property type="evidence" value="ECO:0007669"/>
    <property type="project" value="UniProtKB-KW"/>
</dbReference>
<dbReference type="FunFam" id="3.40.190.10:FF:000035">
    <property type="entry name" value="Molybdate ABC transporter substrate-binding protein"/>
    <property type="match status" value="1"/>
</dbReference>
<reference evidence="6 7" key="1">
    <citation type="submission" date="2019-07" db="EMBL/GenBank/DDBJ databases">
        <authorList>
            <person name="Park Y.J."/>
            <person name="Jeong S.E."/>
            <person name="Jung H.S."/>
        </authorList>
    </citation>
    <scope>NUCLEOTIDE SEQUENCE [LARGE SCALE GENOMIC DNA]</scope>
    <source>
        <strain evidence="7">P16(2019)</strain>
    </source>
</reference>
<dbReference type="PANTHER" id="PTHR30632:SF0">
    <property type="entry name" value="SULFATE-BINDING PROTEIN"/>
    <property type="match status" value="1"/>
</dbReference>
<evidence type="ECO:0000256" key="1">
    <source>
        <dbReference type="ARBA" id="ARBA00009175"/>
    </source>
</evidence>
<keyword evidence="2 5" id="KW-0500">Molybdenum</keyword>
<comment type="caution">
    <text evidence="6">The sequence shown here is derived from an EMBL/GenBank/DDBJ whole genome shotgun (WGS) entry which is preliminary data.</text>
</comment>
<protein>
    <submittedName>
        <fullName evidence="6">Molybdate ABC transporter substrate-binding protein</fullName>
    </submittedName>
</protein>
<proteinExistence type="inferred from homology"/>
<feature type="binding site" evidence="5">
    <location>
        <position position="34"/>
    </location>
    <ligand>
        <name>molybdate</name>
        <dbReference type="ChEBI" id="CHEBI:36264"/>
    </ligand>
</feature>
<dbReference type="RefSeq" id="WP_143849308.1">
    <property type="nucleotide sequence ID" value="NZ_VLXZ01000008.1"/>
</dbReference>
<dbReference type="Proteomes" id="UP000318521">
    <property type="component" value="Unassembled WGS sequence"/>
</dbReference>
<evidence type="ECO:0000256" key="2">
    <source>
        <dbReference type="ARBA" id="ARBA00022505"/>
    </source>
</evidence>
<dbReference type="Gene3D" id="3.40.190.10">
    <property type="entry name" value="Periplasmic binding protein-like II"/>
    <property type="match status" value="2"/>
</dbReference>
<dbReference type="AlphaFoldDB" id="A0A553ZWX7"/>
<keyword evidence="3 5" id="KW-0479">Metal-binding</keyword>
<dbReference type="GO" id="GO:1901359">
    <property type="term" value="F:tungstate binding"/>
    <property type="evidence" value="ECO:0007669"/>
    <property type="project" value="UniProtKB-ARBA"/>
</dbReference>
<dbReference type="CDD" id="cd13537">
    <property type="entry name" value="PBP2_YvgL_like"/>
    <property type="match status" value="1"/>
</dbReference>
<dbReference type="InterPro" id="IPR005950">
    <property type="entry name" value="ModA"/>
</dbReference>
<dbReference type="EMBL" id="VLXZ01000008">
    <property type="protein sequence ID" value="TSB45968.1"/>
    <property type="molecule type" value="Genomic_DNA"/>
</dbReference>